<sequence>MSQAVRHRRLKTTGRTRNRLMAHKVVLGLSGGNADRPEVTGSGLGTEGSEQPSPFGLERAPREEHLRMAGLAMVRRFLLVERL</sequence>
<organism evidence="2 3">
    <name type="scientific">Stigmatella aurantiaca (strain DW4/3-1)</name>
    <dbReference type="NCBI Taxonomy" id="378806"/>
    <lineage>
        <taxon>Bacteria</taxon>
        <taxon>Pseudomonadati</taxon>
        <taxon>Myxococcota</taxon>
        <taxon>Myxococcia</taxon>
        <taxon>Myxococcales</taxon>
        <taxon>Cystobacterineae</taxon>
        <taxon>Archangiaceae</taxon>
        <taxon>Stigmatella</taxon>
    </lineage>
</organism>
<reference evidence="2 3" key="1">
    <citation type="submission" date="2006-04" db="EMBL/GenBank/DDBJ databases">
        <authorList>
            <person name="Nierman W.C."/>
        </authorList>
    </citation>
    <scope>NUCLEOTIDE SEQUENCE [LARGE SCALE GENOMIC DNA]</scope>
    <source>
        <strain evidence="2 3">DW4/3-1</strain>
    </source>
</reference>
<comment type="caution">
    <text evidence="2">The sequence shown here is derived from an EMBL/GenBank/DDBJ whole genome shotgun (WGS) entry which is preliminary data.</text>
</comment>
<protein>
    <submittedName>
        <fullName evidence="2">Uncharacterized protein</fullName>
    </submittedName>
</protein>
<feature type="region of interest" description="Disordered" evidence="1">
    <location>
        <begin position="29"/>
        <end position="57"/>
    </location>
</feature>
<feature type="non-terminal residue" evidence="2">
    <location>
        <position position="83"/>
    </location>
</feature>
<gene>
    <name evidence="2" type="ORF">STIAU_4654</name>
</gene>
<name>Q08M90_STIAD</name>
<evidence type="ECO:0000313" key="2">
    <source>
        <dbReference type="EMBL" id="EAU61598.1"/>
    </source>
</evidence>
<dbReference type="EMBL" id="AAMD01000408">
    <property type="protein sequence ID" value="EAU61598.1"/>
    <property type="molecule type" value="Genomic_DNA"/>
</dbReference>
<accession>Q08M90</accession>
<dbReference type="AlphaFoldDB" id="Q08M90"/>
<evidence type="ECO:0000256" key="1">
    <source>
        <dbReference type="SAM" id="MobiDB-lite"/>
    </source>
</evidence>
<dbReference type="Proteomes" id="UP000032702">
    <property type="component" value="Unassembled WGS sequence"/>
</dbReference>
<proteinExistence type="predicted"/>
<evidence type="ECO:0000313" key="3">
    <source>
        <dbReference type="Proteomes" id="UP000032702"/>
    </source>
</evidence>